<dbReference type="GO" id="GO:0015128">
    <property type="term" value="F:gluconate transmembrane transporter activity"/>
    <property type="evidence" value="ECO:0007669"/>
    <property type="project" value="InterPro"/>
</dbReference>
<evidence type="ECO:0000256" key="1">
    <source>
        <dbReference type="SAM" id="MobiDB-lite"/>
    </source>
</evidence>
<gene>
    <name evidence="2" type="ORF">EBO15_24770</name>
</gene>
<name>A0A3M2LVU3_9ACTN</name>
<organism evidence="2 3">
    <name type="scientific">Actinomadura harenae</name>
    <dbReference type="NCBI Taxonomy" id="2483351"/>
    <lineage>
        <taxon>Bacteria</taxon>
        <taxon>Bacillati</taxon>
        <taxon>Actinomycetota</taxon>
        <taxon>Actinomycetes</taxon>
        <taxon>Streptosporangiales</taxon>
        <taxon>Thermomonosporaceae</taxon>
        <taxon>Actinomadura</taxon>
    </lineage>
</organism>
<evidence type="ECO:0000313" key="3">
    <source>
        <dbReference type="Proteomes" id="UP000282674"/>
    </source>
</evidence>
<feature type="region of interest" description="Disordered" evidence="1">
    <location>
        <begin position="1"/>
        <end position="25"/>
    </location>
</feature>
<keyword evidence="3" id="KW-1185">Reference proteome</keyword>
<evidence type="ECO:0000313" key="2">
    <source>
        <dbReference type="EMBL" id="RMI41020.1"/>
    </source>
</evidence>
<comment type="caution">
    <text evidence="2">The sequence shown here is derived from an EMBL/GenBank/DDBJ whole genome shotgun (WGS) entry which is preliminary data.</text>
</comment>
<dbReference type="AlphaFoldDB" id="A0A3M2LVU3"/>
<reference evidence="2 3" key="1">
    <citation type="submission" date="2018-10" db="EMBL/GenBank/DDBJ databases">
        <title>Isolation from soil.</title>
        <authorList>
            <person name="Hu J."/>
        </authorList>
    </citation>
    <scope>NUCLEOTIDE SEQUENCE [LARGE SCALE GENOMIC DNA]</scope>
    <source>
        <strain evidence="2 3">NEAU-Ht49</strain>
    </source>
</reference>
<dbReference type="Proteomes" id="UP000282674">
    <property type="component" value="Unassembled WGS sequence"/>
</dbReference>
<dbReference type="GO" id="GO:0005886">
    <property type="term" value="C:plasma membrane"/>
    <property type="evidence" value="ECO:0007669"/>
    <property type="project" value="TreeGrafter"/>
</dbReference>
<dbReference type="PANTHER" id="PTHR30354">
    <property type="entry name" value="GNT FAMILY GLUCONATE TRANSPORTER"/>
    <property type="match status" value="1"/>
</dbReference>
<sequence length="86" mass="9684">MRRLRAPTPRRNTGRPVRQLPRRPRSLTRPCARLVDLASHVNDGGFWIVSRSFNLTVRDTLKTRTVLETILSAVGFAMAATLSTLI</sequence>
<dbReference type="PANTHER" id="PTHR30354:SF25">
    <property type="entry name" value="INNER MEMBRANE PERMEASE YGBN"/>
    <property type="match status" value="1"/>
</dbReference>
<dbReference type="OrthoDB" id="4325159at2"/>
<dbReference type="Pfam" id="PF02447">
    <property type="entry name" value="GntP_permease"/>
    <property type="match status" value="1"/>
</dbReference>
<accession>A0A3M2LVU3</accession>
<dbReference type="InterPro" id="IPR003474">
    <property type="entry name" value="Glcn_transporter"/>
</dbReference>
<protein>
    <submittedName>
        <fullName evidence="2">Uncharacterized protein</fullName>
    </submittedName>
</protein>
<proteinExistence type="predicted"/>
<dbReference type="EMBL" id="RFFG01000047">
    <property type="protein sequence ID" value="RMI41020.1"/>
    <property type="molecule type" value="Genomic_DNA"/>
</dbReference>